<name>A0A495XIQ1_9PSEU</name>
<evidence type="ECO:0000313" key="2">
    <source>
        <dbReference type="Proteomes" id="UP000272729"/>
    </source>
</evidence>
<gene>
    <name evidence="1" type="ORF">DFJ66_7716</name>
</gene>
<reference evidence="1 2" key="1">
    <citation type="submission" date="2018-10" db="EMBL/GenBank/DDBJ databases">
        <title>Sequencing the genomes of 1000 actinobacteria strains.</title>
        <authorList>
            <person name="Klenk H.-P."/>
        </authorList>
    </citation>
    <scope>NUCLEOTIDE SEQUENCE [LARGE SCALE GENOMIC DNA]</scope>
    <source>
        <strain evidence="1 2">DSM 43911</strain>
    </source>
</reference>
<comment type="caution">
    <text evidence="1">The sequence shown here is derived from an EMBL/GenBank/DDBJ whole genome shotgun (WGS) entry which is preliminary data.</text>
</comment>
<protein>
    <submittedName>
        <fullName evidence="1">Uncharacterized protein</fullName>
    </submittedName>
</protein>
<sequence length="51" mass="5704">MLVIAEVNAGMTRSDEVPKESTVFDCEVNRAIADNPATLTDFPRSFYRTPQ</sequence>
<dbReference type="AlphaFoldDB" id="A0A495XIQ1"/>
<evidence type="ECO:0000313" key="1">
    <source>
        <dbReference type="EMBL" id="RKT74371.1"/>
    </source>
</evidence>
<keyword evidence="2" id="KW-1185">Reference proteome</keyword>
<organism evidence="1 2">
    <name type="scientific">Saccharothrix variisporea</name>
    <dbReference type="NCBI Taxonomy" id="543527"/>
    <lineage>
        <taxon>Bacteria</taxon>
        <taxon>Bacillati</taxon>
        <taxon>Actinomycetota</taxon>
        <taxon>Actinomycetes</taxon>
        <taxon>Pseudonocardiales</taxon>
        <taxon>Pseudonocardiaceae</taxon>
        <taxon>Saccharothrix</taxon>
    </lineage>
</organism>
<accession>A0A495XIQ1</accession>
<dbReference type="RefSeq" id="WP_170199935.1">
    <property type="nucleotide sequence ID" value="NZ_JBIUBA010000003.1"/>
</dbReference>
<dbReference type="Proteomes" id="UP000272729">
    <property type="component" value="Unassembled WGS sequence"/>
</dbReference>
<dbReference type="EMBL" id="RBXR01000001">
    <property type="protein sequence ID" value="RKT74371.1"/>
    <property type="molecule type" value="Genomic_DNA"/>
</dbReference>
<proteinExistence type="predicted"/>